<keyword evidence="3" id="KW-1185">Reference proteome</keyword>
<accession>A0ABV6VPN8</accession>
<gene>
    <name evidence="2" type="ORF">ACEZDE_03490</name>
</gene>
<sequence>MTTADATGLGATIRSWRDRLTPAAVGLPAGRARRAVGLRREELAELAGVSVDYVVRLEQGRATTPSAQVAGALARALRLSREERDHLYRLAGLQPPSDGMVSDHIPPGMQRVVQRLGATPVAVFAADWRLLWWNRGWAALLGDPSTVAPNERNLVTSRFPTAAGRGQLSPRLIVSENAEATDRAIVADLRRASARYPADPRLTELLRTTVAGNPHFARLWRAGAVGTHAEDRKTIHHPVVGPITVDCDVLADTDTDLKIVVYTAEPGSEEQTKLDLVRVAGIVVLTSTDG</sequence>
<proteinExistence type="predicted"/>
<dbReference type="PROSITE" id="PS50943">
    <property type="entry name" value="HTH_CROC1"/>
    <property type="match status" value="1"/>
</dbReference>
<dbReference type="Proteomes" id="UP001592531">
    <property type="component" value="Unassembled WGS sequence"/>
</dbReference>
<organism evidence="2 3">
    <name type="scientific">Streptacidiphilus cavernicola</name>
    <dbReference type="NCBI Taxonomy" id="3342716"/>
    <lineage>
        <taxon>Bacteria</taxon>
        <taxon>Bacillati</taxon>
        <taxon>Actinomycetota</taxon>
        <taxon>Actinomycetes</taxon>
        <taxon>Kitasatosporales</taxon>
        <taxon>Streptomycetaceae</taxon>
        <taxon>Streptacidiphilus</taxon>
    </lineage>
</organism>
<dbReference type="InterPro" id="IPR001387">
    <property type="entry name" value="Cro/C1-type_HTH"/>
</dbReference>
<evidence type="ECO:0000313" key="3">
    <source>
        <dbReference type="Proteomes" id="UP001592531"/>
    </source>
</evidence>
<dbReference type="EMBL" id="JBHFAB010000002">
    <property type="protein sequence ID" value="MFC1415710.1"/>
    <property type="molecule type" value="Genomic_DNA"/>
</dbReference>
<dbReference type="InterPro" id="IPR041413">
    <property type="entry name" value="MLTR_LBD"/>
</dbReference>
<evidence type="ECO:0000313" key="2">
    <source>
        <dbReference type="EMBL" id="MFC1415710.1"/>
    </source>
</evidence>
<reference evidence="2 3" key="1">
    <citation type="submission" date="2024-09" db="EMBL/GenBank/DDBJ databases">
        <authorList>
            <person name="Lee S.D."/>
        </authorList>
    </citation>
    <scope>NUCLEOTIDE SEQUENCE [LARGE SCALE GENOMIC DNA]</scope>
    <source>
        <strain evidence="2 3">N8-3</strain>
    </source>
</reference>
<dbReference type="Pfam" id="PF13560">
    <property type="entry name" value="HTH_31"/>
    <property type="match status" value="1"/>
</dbReference>
<dbReference type="InterPro" id="IPR010982">
    <property type="entry name" value="Lambda_DNA-bd_dom_sf"/>
</dbReference>
<dbReference type="Pfam" id="PF17765">
    <property type="entry name" value="MLTR_LBD"/>
    <property type="match status" value="1"/>
</dbReference>
<dbReference type="SMART" id="SM00530">
    <property type="entry name" value="HTH_XRE"/>
    <property type="match status" value="1"/>
</dbReference>
<protein>
    <submittedName>
        <fullName evidence="2">Helix-turn-helix transcriptional regulator</fullName>
    </submittedName>
</protein>
<dbReference type="Gene3D" id="1.10.260.40">
    <property type="entry name" value="lambda repressor-like DNA-binding domains"/>
    <property type="match status" value="1"/>
</dbReference>
<name>A0ABV6VPN8_9ACTN</name>
<evidence type="ECO:0000259" key="1">
    <source>
        <dbReference type="PROSITE" id="PS50943"/>
    </source>
</evidence>
<dbReference type="PANTHER" id="PTHR35010">
    <property type="entry name" value="BLL4672 PROTEIN-RELATED"/>
    <property type="match status" value="1"/>
</dbReference>
<dbReference type="Gene3D" id="3.30.450.180">
    <property type="match status" value="1"/>
</dbReference>
<dbReference type="CDD" id="cd00093">
    <property type="entry name" value="HTH_XRE"/>
    <property type="match status" value="1"/>
</dbReference>
<dbReference type="SUPFAM" id="SSF47413">
    <property type="entry name" value="lambda repressor-like DNA-binding domains"/>
    <property type="match status" value="1"/>
</dbReference>
<comment type="caution">
    <text evidence="2">The sequence shown here is derived from an EMBL/GenBank/DDBJ whole genome shotgun (WGS) entry which is preliminary data.</text>
</comment>
<dbReference type="PANTHER" id="PTHR35010:SF2">
    <property type="entry name" value="BLL4672 PROTEIN"/>
    <property type="match status" value="1"/>
</dbReference>
<feature type="domain" description="HTH cro/C1-type" evidence="1">
    <location>
        <begin position="31"/>
        <end position="84"/>
    </location>
</feature>
<dbReference type="RefSeq" id="WP_380531887.1">
    <property type="nucleotide sequence ID" value="NZ_JBHFAB010000002.1"/>
</dbReference>